<accession>A0ABN7UTU2</accession>
<name>A0ABN7UTU2_GIGMA</name>
<sequence>MNLDQFKEFMEMFSKTISETKPNSKKNNHVRIKSFFVTTPKDLKKAIATARQVESDNYYNEIALNYAAIADKLNKFGHFARNCLSEKANQQKEGNEKRIGNQTRELNYCALMDKTGNKEMYNIDDEEKLRKTEKRLAKTEWIKVQQPERVEETQDMDIDPDKQKNVEPLDPREKGDGSESESGDTFDEFEYEDEVEELENKWDIEEENPALYLMTIEEVPTEDNEDKKKVQ</sequence>
<organism evidence="2 3">
    <name type="scientific">Gigaspora margarita</name>
    <dbReference type="NCBI Taxonomy" id="4874"/>
    <lineage>
        <taxon>Eukaryota</taxon>
        <taxon>Fungi</taxon>
        <taxon>Fungi incertae sedis</taxon>
        <taxon>Mucoromycota</taxon>
        <taxon>Glomeromycotina</taxon>
        <taxon>Glomeromycetes</taxon>
        <taxon>Diversisporales</taxon>
        <taxon>Gigasporaceae</taxon>
        <taxon>Gigaspora</taxon>
    </lineage>
</organism>
<feature type="compositionally biased region" description="Basic and acidic residues" evidence="1">
    <location>
        <begin position="159"/>
        <end position="177"/>
    </location>
</feature>
<evidence type="ECO:0000313" key="2">
    <source>
        <dbReference type="EMBL" id="CAG8658476.1"/>
    </source>
</evidence>
<dbReference type="EMBL" id="CAJVQB010005313">
    <property type="protein sequence ID" value="CAG8658476.1"/>
    <property type="molecule type" value="Genomic_DNA"/>
</dbReference>
<keyword evidence="3" id="KW-1185">Reference proteome</keyword>
<reference evidence="2 3" key="1">
    <citation type="submission" date="2021-06" db="EMBL/GenBank/DDBJ databases">
        <authorList>
            <person name="Kallberg Y."/>
            <person name="Tangrot J."/>
            <person name="Rosling A."/>
        </authorList>
    </citation>
    <scope>NUCLEOTIDE SEQUENCE [LARGE SCALE GENOMIC DNA]</scope>
    <source>
        <strain evidence="2 3">120-4 pot B 10/14</strain>
    </source>
</reference>
<evidence type="ECO:0000313" key="3">
    <source>
        <dbReference type="Proteomes" id="UP000789901"/>
    </source>
</evidence>
<feature type="region of interest" description="Disordered" evidence="1">
    <location>
        <begin position="147"/>
        <end position="231"/>
    </location>
</feature>
<gene>
    <name evidence="2" type="ORF">GMARGA_LOCUS9752</name>
</gene>
<dbReference type="Proteomes" id="UP000789901">
    <property type="component" value="Unassembled WGS sequence"/>
</dbReference>
<evidence type="ECO:0000256" key="1">
    <source>
        <dbReference type="SAM" id="MobiDB-lite"/>
    </source>
</evidence>
<protein>
    <submittedName>
        <fullName evidence="2">27285_t:CDS:1</fullName>
    </submittedName>
</protein>
<proteinExistence type="predicted"/>
<comment type="caution">
    <text evidence="2">The sequence shown here is derived from an EMBL/GenBank/DDBJ whole genome shotgun (WGS) entry which is preliminary data.</text>
</comment>
<feature type="compositionally biased region" description="Acidic residues" evidence="1">
    <location>
        <begin position="178"/>
        <end position="197"/>
    </location>
</feature>